<keyword evidence="2" id="KW-1133">Transmembrane helix</keyword>
<feature type="region of interest" description="Disordered" evidence="1">
    <location>
        <begin position="1"/>
        <end position="20"/>
    </location>
</feature>
<dbReference type="RefSeq" id="WP_120441715.1">
    <property type="nucleotide sequence ID" value="NZ_CAJGAB010000011.1"/>
</dbReference>
<evidence type="ECO:0000256" key="1">
    <source>
        <dbReference type="SAM" id="MobiDB-lite"/>
    </source>
</evidence>
<feature type="transmembrane region" description="Helical" evidence="2">
    <location>
        <begin position="29"/>
        <end position="61"/>
    </location>
</feature>
<gene>
    <name evidence="3" type="ORF">PY32053_01668</name>
</gene>
<name>A0A386UKR1_9RHOB</name>
<organism evidence="3 4">
    <name type="scientific">Paracoccus yeei</name>
    <dbReference type="NCBI Taxonomy" id="147645"/>
    <lineage>
        <taxon>Bacteria</taxon>
        <taxon>Pseudomonadati</taxon>
        <taxon>Pseudomonadota</taxon>
        <taxon>Alphaproteobacteria</taxon>
        <taxon>Rhodobacterales</taxon>
        <taxon>Paracoccaceae</taxon>
        <taxon>Paracoccus</taxon>
    </lineage>
</organism>
<dbReference type="EMBL" id="CP031078">
    <property type="protein sequence ID" value="AYF01295.1"/>
    <property type="molecule type" value="Genomic_DNA"/>
</dbReference>
<evidence type="ECO:0000313" key="3">
    <source>
        <dbReference type="EMBL" id="AYF01295.1"/>
    </source>
</evidence>
<dbReference type="AlphaFoldDB" id="A0A386UKR1"/>
<proteinExistence type="predicted"/>
<protein>
    <submittedName>
        <fullName evidence="3">Uncharacterized protein</fullName>
    </submittedName>
</protein>
<accession>A0A386UKR1</accession>
<evidence type="ECO:0000313" key="4">
    <source>
        <dbReference type="Proteomes" id="UP000272010"/>
    </source>
</evidence>
<keyword evidence="2" id="KW-0812">Transmembrane</keyword>
<evidence type="ECO:0000256" key="2">
    <source>
        <dbReference type="SAM" id="Phobius"/>
    </source>
</evidence>
<dbReference type="Proteomes" id="UP000272010">
    <property type="component" value="Chromosome"/>
</dbReference>
<reference evidence="4" key="1">
    <citation type="submission" date="2018-07" db="EMBL/GenBank/DDBJ databases">
        <title>Genome Structure of the Opportunistic Pathogen Paracoccus yeei (Alphaproteobacteria) and Identification of Putative Virulence Factors.</title>
        <authorList>
            <person name="Lasek R."/>
            <person name="Szuplewska M."/>
            <person name="Mitura M."/>
            <person name="Decewicz P."/>
            <person name="Chmielowska C."/>
            <person name="Pawlot A."/>
            <person name="Sentkowska D."/>
            <person name="Czarnecki J."/>
            <person name="Bartosik D."/>
        </authorList>
    </citation>
    <scope>NUCLEOTIDE SEQUENCE [LARGE SCALE GENOMIC DNA]</scope>
    <source>
        <strain evidence="4">CCUG 32053</strain>
    </source>
</reference>
<sequence>MLENSQHAAAGTGSAGTYDDAGDFDGPPIVGAVALAMLVVGLIGAGSVAGILISALVSFLIDQLAGHPLLDQIAPTAAQARAGWMHLVEGL</sequence>
<keyword evidence="2" id="KW-0472">Membrane</keyword>